<evidence type="ECO:0000313" key="2">
    <source>
        <dbReference type="EMBL" id="ANF53276.1"/>
    </source>
</evidence>
<dbReference type="PANTHER" id="PTHR11390">
    <property type="entry name" value="PROKARYOTIC DNA TOPOISOMERASE"/>
    <property type="match status" value="1"/>
</dbReference>
<dbReference type="EMBL" id="CP015200">
    <property type="protein sequence ID" value="ANF53276.1"/>
    <property type="molecule type" value="Genomic_DNA"/>
</dbReference>
<protein>
    <recommendedName>
        <fullName evidence="1">Topo IA-type catalytic domain-containing protein</fullName>
    </recommendedName>
</protein>
<dbReference type="GO" id="GO:0043597">
    <property type="term" value="C:cytoplasmic replication fork"/>
    <property type="evidence" value="ECO:0007669"/>
    <property type="project" value="TreeGrafter"/>
</dbReference>
<gene>
    <name evidence="2" type="ORF">A0O34_21880</name>
</gene>
<proteinExistence type="predicted"/>
<dbReference type="RefSeq" id="WP_066759926.1">
    <property type="nucleotide sequence ID" value="NZ_CP015200.1"/>
</dbReference>
<dbReference type="GO" id="GO:0006310">
    <property type="term" value="P:DNA recombination"/>
    <property type="evidence" value="ECO:0007669"/>
    <property type="project" value="TreeGrafter"/>
</dbReference>
<geneLocation type="plasmid" evidence="2 3">
    <name>pMP01</name>
</geneLocation>
<dbReference type="AlphaFoldDB" id="A0A172Y296"/>
<accession>A0A172Y296</accession>
<dbReference type="SUPFAM" id="SSF56712">
    <property type="entry name" value="Prokaryotic type I DNA topoisomerase"/>
    <property type="match status" value="1"/>
</dbReference>
<name>A0A172Y296_9FLAO</name>
<dbReference type="GO" id="GO:0003677">
    <property type="term" value="F:DNA binding"/>
    <property type="evidence" value="ECO:0007669"/>
    <property type="project" value="InterPro"/>
</dbReference>
<feature type="domain" description="Topo IA-type catalytic" evidence="1">
    <location>
        <begin position="1"/>
        <end position="127"/>
    </location>
</feature>
<dbReference type="InterPro" id="IPR023405">
    <property type="entry name" value="Topo_IA_core_domain"/>
</dbReference>
<dbReference type="KEGG" id="chh:A0O34_21880"/>
<dbReference type="PANTHER" id="PTHR11390:SF21">
    <property type="entry name" value="DNA TOPOISOMERASE 3-ALPHA"/>
    <property type="match status" value="1"/>
</dbReference>
<dbReference type="Gene3D" id="2.70.20.10">
    <property type="entry name" value="Topoisomerase I, domain 3"/>
    <property type="match status" value="1"/>
</dbReference>
<dbReference type="InterPro" id="IPR013825">
    <property type="entry name" value="Topo_IA_cen_sub2"/>
</dbReference>
<dbReference type="InterPro" id="IPR013826">
    <property type="entry name" value="Topo_IA_cen_sub3"/>
</dbReference>
<dbReference type="Pfam" id="PF01131">
    <property type="entry name" value="Topoisom_bac"/>
    <property type="match status" value="1"/>
</dbReference>
<organism evidence="2 3">
    <name type="scientific">Chryseobacterium glaciei</name>
    <dbReference type="NCBI Taxonomy" id="1685010"/>
    <lineage>
        <taxon>Bacteria</taxon>
        <taxon>Pseudomonadati</taxon>
        <taxon>Bacteroidota</taxon>
        <taxon>Flavobacteriia</taxon>
        <taxon>Flavobacteriales</taxon>
        <taxon>Weeksellaceae</taxon>
        <taxon>Chryseobacterium group</taxon>
        <taxon>Chryseobacterium</taxon>
    </lineage>
</organism>
<sequence length="127" mass="14703">MVQKYWQIQLQHSKESIDFKSISQTRWDDRKKAEDSLKLILKSGTAKVSTIDTKKVSEQAPLLFDLTGLQKECNKKLNLSAEETLNIAQSLYEKQFITYPRTGSCYIPEDVWAKIPHLIKSLNDRKT</sequence>
<keyword evidence="3" id="KW-1185">Reference proteome</keyword>
<dbReference type="InterPro" id="IPR000380">
    <property type="entry name" value="Topo_IA"/>
</dbReference>
<dbReference type="GO" id="GO:0006281">
    <property type="term" value="P:DNA repair"/>
    <property type="evidence" value="ECO:0007669"/>
    <property type="project" value="TreeGrafter"/>
</dbReference>
<dbReference type="PROSITE" id="PS52039">
    <property type="entry name" value="TOPO_IA_2"/>
    <property type="match status" value="1"/>
</dbReference>
<reference evidence="2 3" key="1">
    <citation type="submission" date="2016-04" db="EMBL/GenBank/DDBJ databases">
        <title>Complete Genome Sequence of Chryseobacterium sp. IHBB 10212.</title>
        <authorList>
            <person name="Pal M."/>
            <person name="Swarnkar M.K."/>
            <person name="Kaushal K."/>
            <person name="Chhibber S."/>
            <person name="Singh A.K."/>
            <person name="Gulati A."/>
        </authorList>
    </citation>
    <scope>NUCLEOTIDE SEQUENCE [LARGE SCALE GENOMIC DNA]</scope>
    <source>
        <strain evidence="2 3">IHBB 10212</strain>
        <plasmid evidence="2 3">pMP01</plasmid>
    </source>
</reference>
<dbReference type="Gene3D" id="1.10.290.10">
    <property type="entry name" value="Topoisomerase I, domain 4"/>
    <property type="match status" value="1"/>
</dbReference>
<dbReference type="Proteomes" id="UP000077824">
    <property type="component" value="Plasmid pMP01"/>
</dbReference>
<evidence type="ECO:0000259" key="1">
    <source>
        <dbReference type="PROSITE" id="PS52039"/>
    </source>
</evidence>
<dbReference type="InterPro" id="IPR013497">
    <property type="entry name" value="Topo_IA_cen"/>
</dbReference>
<dbReference type="GO" id="GO:0003917">
    <property type="term" value="F:DNA topoisomerase type I (single strand cut, ATP-independent) activity"/>
    <property type="evidence" value="ECO:0007669"/>
    <property type="project" value="InterPro"/>
</dbReference>
<keyword evidence="2" id="KW-0614">Plasmid</keyword>
<evidence type="ECO:0000313" key="3">
    <source>
        <dbReference type="Proteomes" id="UP000077824"/>
    </source>
</evidence>
<dbReference type="GO" id="GO:0006265">
    <property type="term" value="P:DNA topological change"/>
    <property type="evidence" value="ECO:0007669"/>
    <property type="project" value="InterPro"/>
</dbReference>